<feature type="compositionally biased region" description="Acidic residues" evidence="7">
    <location>
        <begin position="226"/>
        <end position="236"/>
    </location>
</feature>
<evidence type="ECO:0008006" key="12">
    <source>
        <dbReference type="Google" id="ProtNLM"/>
    </source>
</evidence>
<organism evidence="10 11">
    <name type="scientific">Burkholderia ubonensis</name>
    <dbReference type="NCBI Taxonomy" id="101571"/>
    <lineage>
        <taxon>Bacteria</taxon>
        <taxon>Pseudomonadati</taxon>
        <taxon>Pseudomonadota</taxon>
        <taxon>Betaproteobacteria</taxon>
        <taxon>Burkholderiales</taxon>
        <taxon>Burkholderiaceae</taxon>
        <taxon>Burkholderia</taxon>
        <taxon>Burkholderia cepacia complex</taxon>
    </lineage>
</organism>
<accession>A0A102L2S9</accession>
<dbReference type="Pfam" id="PF13086">
    <property type="entry name" value="AAA_11"/>
    <property type="match status" value="1"/>
</dbReference>
<dbReference type="Proteomes" id="UP000065521">
    <property type="component" value="Unassembled WGS sequence"/>
</dbReference>
<evidence type="ECO:0000256" key="3">
    <source>
        <dbReference type="ARBA" id="ARBA00022801"/>
    </source>
</evidence>
<dbReference type="AlphaFoldDB" id="A0A102L2S9"/>
<evidence type="ECO:0000256" key="4">
    <source>
        <dbReference type="ARBA" id="ARBA00022806"/>
    </source>
</evidence>
<evidence type="ECO:0000256" key="1">
    <source>
        <dbReference type="ARBA" id="ARBA00007913"/>
    </source>
</evidence>
<dbReference type="PANTHER" id="PTHR43788">
    <property type="entry name" value="DNA2/NAM7 HELICASE FAMILY MEMBER"/>
    <property type="match status" value="1"/>
</dbReference>
<reference evidence="10 11" key="1">
    <citation type="submission" date="2015-11" db="EMBL/GenBank/DDBJ databases">
        <title>Expanding the genomic diversity of Burkholderia species for the development of highly accurate diagnostics.</title>
        <authorList>
            <person name="Sahl J."/>
            <person name="Keim P."/>
            <person name="Wagner D."/>
        </authorList>
    </citation>
    <scope>NUCLEOTIDE SEQUENCE [LARGE SCALE GENOMIC DNA]</scope>
    <source>
        <strain evidence="10 11">RF32-BP4</strain>
    </source>
</reference>
<evidence type="ECO:0000259" key="9">
    <source>
        <dbReference type="Pfam" id="PF13087"/>
    </source>
</evidence>
<dbReference type="InterPro" id="IPR050534">
    <property type="entry name" value="Coronavir_polyprotein_1ab"/>
</dbReference>
<sequence length="1085" mass="121045">MTCDMDAVLDYWHSVEFFNSYDLDDQLDHARDRRQTTICVHADSTARDSWEAAVGQAGDLYLVPFDVSIATRLIDEHVAARAAERTVIERVRDEEMAPEGLTCFAKLTIGAGGRSAGDKLSVSALPWALGRLRDGELSDLSAEAFEADAAMLKRDFDALLGNAAEIDFDVLSAMVDRLHAWAGLAPRSGLLAYMVIKPANNGRPAQPRAALRTDDDATPQAGLDEAGADGDTEEEAAGSDLPILNSFYVRDLADARRWLKSAAPPRALRAYLASHDASKIDLDEYPAGQREIVDTLRPANGIAGRWPSAPRHVQSLMQQYSLNRMKTLPVGEILAVNGPPGTGKTTLLRDLIAHLLVERANVLAALPHWRDGLTGERVEAEIGRKTYPLPVLAPALTGFEIVVASTNNVAVENLSLELPQSRHVDERLRDRLSYFGPVATKYAGSHASKPWKLEEPVWGLVAAALGKRANRRLFSNVFNHYAATPNDKPGDRFLRNDEVDFDSWDAKGAMTYWRYWREQGNVRVPFRTAQLRFQSAHEAFEAARRELERLDARLIALEAIWTQVVEHCPEVAPLSRSNLEKQRARLESRIARLDRDALHFERRLGPSWIRWASKWIRRDAYRGWRTATEAAHLLRNVCDDLDEAEQIRAKYRVPLWSGVDLAHGEETERASSQKHAFWQCEALNTLRNELFASAMTLHEAFFLNVHAEQPRFNDLVFALSNLLLSRPPASGAKALWQWFFMLTPVVSSTFASVRQQFAGLGPEDLGWLVIDEAGQAVPQAAVGAMMRAQRVVAVGDPLQIPPVVTQSTQLLANLGEHWLATRRARFAVNYHSVQSFADRICAFGVRHPTMSEQFVGIPLIVHRRCHDPMFEIANTIAYGGRMLHEKKVKAGDSHLPAPHPVLGASDWWDIRGPSADESKYVAQQGMRVFDALVSLYRQTEQADGVMPDAFVITPFRHVKRGLVDLLRDRARWEQALNGSGKHPPADLSKWIRTCVGTVHTFQGKESDVVFFVLGCDARHEGAMDWASVEPNLLNVAVTRARKYLYVVGDRTLWGQKRHFDVALRLLTRHAQQAGVQAPASLGRTA</sequence>
<dbReference type="PANTHER" id="PTHR43788:SF8">
    <property type="entry name" value="DNA-BINDING PROTEIN SMUBP-2"/>
    <property type="match status" value="1"/>
</dbReference>
<keyword evidence="5" id="KW-0067">ATP-binding</keyword>
<evidence type="ECO:0000256" key="2">
    <source>
        <dbReference type="ARBA" id="ARBA00022741"/>
    </source>
</evidence>
<dbReference type="Pfam" id="PF13087">
    <property type="entry name" value="AAA_12"/>
    <property type="match status" value="1"/>
</dbReference>
<dbReference type="InterPro" id="IPR041679">
    <property type="entry name" value="DNA2/NAM7-like_C"/>
</dbReference>
<dbReference type="SUPFAM" id="SSF52540">
    <property type="entry name" value="P-loop containing nucleoside triphosphate hydrolases"/>
    <property type="match status" value="2"/>
</dbReference>
<dbReference type="GO" id="GO:0005524">
    <property type="term" value="F:ATP binding"/>
    <property type="evidence" value="ECO:0007669"/>
    <property type="project" value="UniProtKB-KW"/>
</dbReference>
<evidence type="ECO:0000313" key="11">
    <source>
        <dbReference type="Proteomes" id="UP000065521"/>
    </source>
</evidence>
<evidence type="ECO:0000256" key="7">
    <source>
        <dbReference type="SAM" id="MobiDB-lite"/>
    </source>
</evidence>
<feature type="domain" description="DNA2/NAM7 helicase-like C-terminal" evidence="9">
    <location>
        <begin position="861"/>
        <end position="1050"/>
    </location>
</feature>
<protein>
    <recommendedName>
        <fullName evidence="12">DNA2/NAM7 helicase-like C-terminal domain-containing protein</fullName>
    </recommendedName>
</protein>
<dbReference type="GO" id="GO:0016787">
    <property type="term" value="F:hydrolase activity"/>
    <property type="evidence" value="ECO:0007669"/>
    <property type="project" value="UniProtKB-KW"/>
</dbReference>
<gene>
    <name evidence="10" type="ORF">WI38_24395</name>
</gene>
<keyword evidence="2" id="KW-0547">Nucleotide-binding</keyword>
<feature type="region of interest" description="Disordered" evidence="7">
    <location>
        <begin position="202"/>
        <end position="236"/>
    </location>
</feature>
<dbReference type="GO" id="GO:0043139">
    <property type="term" value="F:5'-3' DNA helicase activity"/>
    <property type="evidence" value="ECO:0007669"/>
    <property type="project" value="TreeGrafter"/>
</dbReference>
<evidence type="ECO:0000256" key="5">
    <source>
        <dbReference type="ARBA" id="ARBA00022840"/>
    </source>
</evidence>
<evidence type="ECO:0000256" key="6">
    <source>
        <dbReference type="SAM" id="Coils"/>
    </source>
</evidence>
<dbReference type="Gene3D" id="3.40.50.300">
    <property type="entry name" value="P-loop containing nucleotide triphosphate hydrolases"/>
    <property type="match status" value="2"/>
</dbReference>
<comment type="caution">
    <text evidence="10">The sequence shown here is derived from an EMBL/GenBank/DDBJ whole genome shotgun (WGS) entry which is preliminary data.</text>
</comment>
<name>A0A102L2S9_9BURK</name>
<dbReference type="InterPro" id="IPR041677">
    <property type="entry name" value="DNA2/NAM7_AAA_11"/>
</dbReference>
<keyword evidence="6" id="KW-0175">Coiled coil</keyword>
<dbReference type="EMBL" id="LOTN01000051">
    <property type="protein sequence ID" value="KUZ86036.1"/>
    <property type="molecule type" value="Genomic_DNA"/>
</dbReference>
<keyword evidence="3" id="KW-0378">Hydrolase</keyword>
<dbReference type="InterPro" id="IPR027417">
    <property type="entry name" value="P-loop_NTPase"/>
</dbReference>
<proteinExistence type="inferred from homology"/>
<feature type="coiled-coil region" evidence="6">
    <location>
        <begin position="533"/>
        <end position="603"/>
    </location>
</feature>
<feature type="domain" description="DNA2/NAM7 helicase helicase" evidence="8">
    <location>
        <begin position="745"/>
        <end position="805"/>
    </location>
</feature>
<evidence type="ECO:0000313" key="10">
    <source>
        <dbReference type="EMBL" id="KUZ86036.1"/>
    </source>
</evidence>
<comment type="similarity">
    <text evidence="1">Belongs to the DNA2/NAM7 helicase family.</text>
</comment>
<keyword evidence="4" id="KW-0347">Helicase</keyword>
<evidence type="ECO:0000259" key="8">
    <source>
        <dbReference type="Pfam" id="PF13086"/>
    </source>
</evidence>